<proteinExistence type="predicted"/>
<dbReference type="PROSITE" id="PS51257">
    <property type="entry name" value="PROKAR_LIPOPROTEIN"/>
    <property type="match status" value="1"/>
</dbReference>
<dbReference type="AlphaFoldDB" id="A0A932A617"/>
<evidence type="ECO:0000313" key="3">
    <source>
        <dbReference type="Proteomes" id="UP000779809"/>
    </source>
</evidence>
<dbReference type="EMBL" id="JACPNR010000004">
    <property type="protein sequence ID" value="MBI2677345.1"/>
    <property type="molecule type" value="Genomic_DNA"/>
</dbReference>
<dbReference type="Proteomes" id="UP000779809">
    <property type="component" value="Unassembled WGS sequence"/>
</dbReference>
<accession>A0A932A617</accession>
<protein>
    <recommendedName>
        <fullName evidence="4">Lipoprotein</fullName>
    </recommendedName>
</protein>
<evidence type="ECO:0008006" key="4">
    <source>
        <dbReference type="Google" id="ProtNLM"/>
    </source>
</evidence>
<sequence>MRTKDLRTKAALTTLAVVVAIIGCSSEPDKPKPETGAQTASKPAAASNDYETGRVAFQKAYINARGWAADAKPYRLESQYTKDAPVAQGKAGVWRAVFASATRNAAKPFVWSGVTAPDAPAAGVSPDAEEYWSPSNSNTQPFDLNFLKQDSDKAAAVAQQHGGDKIMKKDPSTPIFFQIEWVPKENKLKWHVIYGASVASAKLRVAVDATTGDFLKVEK</sequence>
<evidence type="ECO:0000256" key="1">
    <source>
        <dbReference type="SAM" id="MobiDB-lite"/>
    </source>
</evidence>
<evidence type="ECO:0000313" key="2">
    <source>
        <dbReference type="EMBL" id="MBI2677345.1"/>
    </source>
</evidence>
<gene>
    <name evidence="2" type="ORF">HYX28_01035</name>
</gene>
<feature type="region of interest" description="Disordered" evidence="1">
    <location>
        <begin position="27"/>
        <end position="48"/>
    </location>
</feature>
<organism evidence="2 3">
    <name type="scientific">Candidatus Korobacter versatilis</name>
    <dbReference type="NCBI Taxonomy" id="658062"/>
    <lineage>
        <taxon>Bacteria</taxon>
        <taxon>Pseudomonadati</taxon>
        <taxon>Acidobacteriota</taxon>
        <taxon>Terriglobia</taxon>
        <taxon>Terriglobales</taxon>
        <taxon>Candidatus Korobacteraceae</taxon>
        <taxon>Candidatus Korobacter</taxon>
    </lineage>
</organism>
<comment type="caution">
    <text evidence="2">The sequence shown here is derived from an EMBL/GenBank/DDBJ whole genome shotgun (WGS) entry which is preliminary data.</text>
</comment>
<name>A0A932A617_9BACT</name>
<reference evidence="2" key="1">
    <citation type="submission" date="2020-07" db="EMBL/GenBank/DDBJ databases">
        <title>Huge and variable diversity of episymbiotic CPR bacteria and DPANN archaea in groundwater ecosystems.</title>
        <authorList>
            <person name="He C.Y."/>
            <person name="Keren R."/>
            <person name="Whittaker M."/>
            <person name="Farag I.F."/>
            <person name="Doudna J."/>
            <person name="Cate J.H.D."/>
            <person name="Banfield J.F."/>
        </authorList>
    </citation>
    <scope>NUCLEOTIDE SEQUENCE</scope>
    <source>
        <strain evidence="2">NC_groundwater_580_Pr5_B-0.1um_64_19</strain>
    </source>
</reference>